<accession>A0A1G2TZE8</accession>
<dbReference type="PANTHER" id="PTHR30371">
    <property type="entry name" value="SEC-INDEPENDENT PROTEIN TRANSLOCASE PROTEIN TATC"/>
    <property type="match status" value="1"/>
</dbReference>
<proteinExistence type="inferred from homology"/>
<dbReference type="PANTHER" id="PTHR30371:SF0">
    <property type="entry name" value="SEC-INDEPENDENT PROTEIN TRANSLOCASE PROTEIN TATC, CHLOROPLASTIC-RELATED"/>
    <property type="match status" value="1"/>
</dbReference>
<comment type="subcellular location">
    <subcellularLocation>
        <location evidence="5">Cell membrane</location>
        <topology evidence="5">Multi-pass membrane protein</topology>
    </subcellularLocation>
    <subcellularLocation>
        <location evidence="1">Membrane</location>
        <topology evidence="1">Multi-pass membrane protein</topology>
    </subcellularLocation>
</comment>
<reference evidence="6 7" key="1">
    <citation type="journal article" date="2016" name="Nat. Commun.">
        <title>Thousands of microbial genomes shed light on interconnected biogeochemical processes in an aquifer system.</title>
        <authorList>
            <person name="Anantharaman K."/>
            <person name="Brown C.T."/>
            <person name="Hug L.A."/>
            <person name="Sharon I."/>
            <person name="Castelle C.J."/>
            <person name="Probst A.J."/>
            <person name="Thomas B.C."/>
            <person name="Singh A."/>
            <person name="Wilkins M.J."/>
            <person name="Karaoz U."/>
            <person name="Brodie E.L."/>
            <person name="Williams K.H."/>
            <person name="Hubbard S.S."/>
            <person name="Banfield J.F."/>
        </authorList>
    </citation>
    <scope>NUCLEOTIDE SEQUENCE [LARGE SCALE GENOMIC DNA]</scope>
</reference>
<feature type="transmembrane region" description="Helical" evidence="5">
    <location>
        <begin position="171"/>
        <end position="198"/>
    </location>
</feature>
<comment type="function">
    <text evidence="5">Part of the twin-arginine translocation (Tat) system that transports large folded proteins containing a characteristic twin-arginine motif in their signal peptide across membranes.</text>
</comment>
<gene>
    <name evidence="5" type="primary">tatC</name>
    <name evidence="6" type="ORF">A3A96_00630</name>
</gene>
<feature type="transmembrane region" description="Helical" evidence="5">
    <location>
        <begin position="86"/>
        <end position="108"/>
    </location>
</feature>
<feature type="transmembrane region" description="Helical" evidence="5">
    <location>
        <begin position="228"/>
        <end position="248"/>
    </location>
</feature>
<dbReference type="GO" id="GO:0043953">
    <property type="term" value="P:protein transport by the Tat complex"/>
    <property type="evidence" value="ECO:0007669"/>
    <property type="project" value="UniProtKB-UniRule"/>
</dbReference>
<evidence type="ECO:0000313" key="6">
    <source>
        <dbReference type="EMBL" id="OHB01932.1"/>
    </source>
</evidence>
<dbReference type="GO" id="GO:0009977">
    <property type="term" value="F:proton motive force dependent protein transmembrane transporter activity"/>
    <property type="evidence" value="ECO:0007669"/>
    <property type="project" value="TreeGrafter"/>
</dbReference>
<keyword evidence="4 5" id="KW-0472">Membrane</keyword>
<evidence type="ECO:0000256" key="4">
    <source>
        <dbReference type="ARBA" id="ARBA00023136"/>
    </source>
</evidence>
<keyword evidence="5" id="KW-0653">Protein transport</keyword>
<dbReference type="Proteomes" id="UP000177707">
    <property type="component" value="Unassembled WGS sequence"/>
</dbReference>
<name>A0A1G2TZE8_9BACT</name>
<protein>
    <recommendedName>
        <fullName evidence="5">Sec-independent protein translocase protein TatC</fullName>
    </recommendedName>
</protein>
<feature type="transmembrane region" description="Helical" evidence="5">
    <location>
        <begin position="14"/>
        <end position="33"/>
    </location>
</feature>
<dbReference type="STRING" id="1802758.A3A96_00630"/>
<evidence type="ECO:0000256" key="1">
    <source>
        <dbReference type="ARBA" id="ARBA00004141"/>
    </source>
</evidence>
<dbReference type="EMBL" id="MHWB01000009">
    <property type="protein sequence ID" value="OHB01932.1"/>
    <property type="molecule type" value="Genomic_DNA"/>
</dbReference>
<dbReference type="HAMAP" id="MF_00902">
    <property type="entry name" value="TatC"/>
    <property type="match status" value="1"/>
</dbReference>
<evidence type="ECO:0000256" key="2">
    <source>
        <dbReference type="ARBA" id="ARBA00022692"/>
    </source>
</evidence>
<evidence type="ECO:0000256" key="5">
    <source>
        <dbReference type="HAMAP-Rule" id="MF_00902"/>
    </source>
</evidence>
<comment type="caution">
    <text evidence="6">The sequence shown here is derived from an EMBL/GenBank/DDBJ whole genome shotgun (WGS) entry which is preliminary data.</text>
</comment>
<sequence length="256" mass="29616">MTLFEELKIFIKNILHWIYSFVGFSFFFFIFGLKKVVIWGKDYFLPLPTEISFSVQVFNKIRSDLLPLNVQLVVTNPMSAFVSQMLLSILLSFLFTIPFFIYKIITYIAPALLPHEKKAVLWSLFPFVFLFFAGAAFSYFFLIPATFKVLYPYATTIGAVPFFSIDEFIYYVFSLMIAVGMMFLLPLFMILLSIIGIIPASFWRGRWRHAILFFLIISAIITPDGTGITMIMLFLPLSALYFVGYVFANKLSREHN</sequence>
<keyword evidence="5" id="KW-0813">Transport</keyword>
<comment type="similarity">
    <text evidence="5">Belongs to the TatC family.</text>
</comment>
<dbReference type="GO" id="GO:0065002">
    <property type="term" value="P:intracellular protein transmembrane transport"/>
    <property type="evidence" value="ECO:0007669"/>
    <property type="project" value="TreeGrafter"/>
</dbReference>
<keyword evidence="5" id="KW-1003">Cell membrane</keyword>
<feature type="transmembrane region" description="Helical" evidence="5">
    <location>
        <begin position="149"/>
        <end position="165"/>
    </location>
</feature>
<keyword evidence="5" id="KW-0811">Translocation</keyword>
<evidence type="ECO:0000313" key="7">
    <source>
        <dbReference type="Proteomes" id="UP000177707"/>
    </source>
</evidence>
<comment type="subunit">
    <text evidence="5">Forms a complex with TatA.</text>
</comment>
<dbReference type="AlphaFoldDB" id="A0A1G2TZE8"/>
<feature type="transmembrane region" description="Helical" evidence="5">
    <location>
        <begin position="120"/>
        <end position="142"/>
    </location>
</feature>
<feature type="transmembrane region" description="Helical" evidence="5">
    <location>
        <begin position="205"/>
        <end position="222"/>
    </location>
</feature>
<dbReference type="PRINTS" id="PR01840">
    <property type="entry name" value="TATCFAMILY"/>
</dbReference>
<dbReference type="GO" id="GO:0033281">
    <property type="term" value="C:TAT protein transport complex"/>
    <property type="evidence" value="ECO:0007669"/>
    <property type="project" value="UniProtKB-UniRule"/>
</dbReference>
<dbReference type="Pfam" id="PF00902">
    <property type="entry name" value="TatC"/>
    <property type="match status" value="1"/>
</dbReference>
<keyword evidence="2 5" id="KW-0812">Transmembrane</keyword>
<keyword evidence="3 5" id="KW-1133">Transmembrane helix</keyword>
<evidence type="ECO:0000256" key="3">
    <source>
        <dbReference type="ARBA" id="ARBA00022989"/>
    </source>
</evidence>
<dbReference type="InterPro" id="IPR002033">
    <property type="entry name" value="TatC"/>
</dbReference>
<organism evidence="6 7">
    <name type="scientific">Candidatus Zambryskibacteria bacterium RIFCSPLOWO2_01_FULL_39_39</name>
    <dbReference type="NCBI Taxonomy" id="1802758"/>
    <lineage>
        <taxon>Bacteria</taxon>
        <taxon>Candidatus Zambryskiibacteriota</taxon>
    </lineage>
</organism>